<gene>
    <name evidence="1" type="ORF">SVUK_LOCUS14527</name>
</gene>
<dbReference type="EMBL" id="UYYB01105447">
    <property type="protein sequence ID" value="VDM79529.1"/>
    <property type="molecule type" value="Genomic_DNA"/>
</dbReference>
<organism evidence="1 2">
    <name type="scientific">Strongylus vulgaris</name>
    <name type="common">Blood worm</name>
    <dbReference type="NCBI Taxonomy" id="40348"/>
    <lineage>
        <taxon>Eukaryota</taxon>
        <taxon>Metazoa</taxon>
        <taxon>Ecdysozoa</taxon>
        <taxon>Nematoda</taxon>
        <taxon>Chromadorea</taxon>
        <taxon>Rhabditida</taxon>
        <taxon>Rhabditina</taxon>
        <taxon>Rhabditomorpha</taxon>
        <taxon>Strongyloidea</taxon>
        <taxon>Strongylidae</taxon>
        <taxon>Strongylus</taxon>
    </lineage>
</organism>
<protein>
    <submittedName>
        <fullName evidence="1">Uncharacterized protein</fullName>
    </submittedName>
</protein>
<accession>A0A3P7JIC0</accession>
<dbReference type="OrthoDB" id="10263824at2759"/>
<name>A0A3P7JIC0_STRVU</name>
<proteinExistence type="predicted"/>
<evidence type="ECO:0000313" key="1">
    <source>
        <dbReference type="EMBL" id="VDM79529.1"/>
    </source>
</evidence>
<dbReference type="Proteomes" id="UP000270094">
    <property type="component" value="Unassembled WGS sequence"/>
</dbReference>
<reference evidence="1 2" key="1">
    <citation type="submission" date="2018-11" db="EMBL/GenBank/DDBJ databases">
        <authorList>
            <consortium name="Pathogen Informatics"/>
        </authorList>
    </citation>
    <scope>NUCLEOTIDE SEQUENCE [LARGE SCALE GENOMIC DNA]</scope>
</reference>
<dbReference type="AlphaFoldDB" id="A0A3P7JIC0"/>
<sequence>MLSRNAIRFYTKGNAGLRTILKKELEGIKAAGTYKTERVIIGPQGVTVKVQGRITKILLAPLPDEIEEKMIKTGSYQLGCQASIMG</sequence>
<evidence type="ECO:0000313" key="2">
    <source>
        <dbReference type="Proteomes" id="UP000270094"/>
    </source>
</evidence>
<keyword evidence="2" id="KW-1185">Reference proteome</keyword>